<evidence type="ECO:0000313" key="2">
    <source>
        <dbReference type="Proteomes" id="UP001054252"/>
    </source>
</evidence>
<protein>
    <submittedName>
        <fullName evidence="1">Uncharacterized protein</fullName>
    </submittedName>
</protein>
<name>A0AAV5JZD4_9ROSI</name>
<comment type="caution">
    <text evidence="1">The sequence shown here is derived from an EMBL/GenBank/DDBJ whole genome shotgun (WGS) entry which is preliminary data.</text>
</comment>
<sequence length="93" mass="10303">MFLKLFLGPISRVINNKSVRQSPLVYGFDQIQILLENMKPELHLHAFIPLLVPVSKTGEVESMASVAKDLEDRGVKVTEAIGDQSDQIGVVKD</sequence>
<keyword evidence="2" id="KW-1185">Reference proteome</keyword>
<evidence type="ECO:0000313" key="1">
    <source>
        <dbReference type="EMBL" id="GKV20034.1"/>
    </source>
</evidence>
<proteinExistence type="predicted"/>
<dbReference type="AlphaFoldDB" id="A0AAV5JZD4"/>
<dbReference type="EMBL" id="BPVZ01000054">
    <property type="protein sequence ID" value="GKV20034.1"/>
    <property type="molecule type" value="Genomic_DNA"/>
</dbReference>
<organism evidence="1 2">
    <name type="scientific">Rubroshorea leprosula</name>
    <dbReference type="NCBI Taxonomy" id="152421"/>
    <lineage>
        <taxon>Eukaryota</taxon>
        <taxon>Viridiplantae</taxon>
        <taxon>Streptophyta</taxon>
        <taxon>Embryophyta</taxon>
        <taxon>Tracheophyta</taxon>
        <taxon>Spermatophyta</taxon>
        <taxon>Magnoliopsida</taxon>
        <taxon>eudicotyledons</taxon>
        <taxon>Gunneridae</taxon>
        <taxon>Pentapetalae</taxon>
        <taxon>rosids</taxon>
        <taxon>malvids</taxon>
        <taxon>Malvales</taxon>
        <taxon>Dipterocarpaceae</taxon>
        <taxon>Rubroshorea</taxon>
    </lineage>
</organism>
<accession>A0AAV5JZD4</accession>
<reference evidence="1 2" key="1">
    <citation type="journal article" date="2021" name="Commun. Biol.">
        <title>The genome of Shorea leprosula (Dipterocarpaceae) highlights the ecological relevance of drought in aseasonal tropical rainforests.</title>
        <authorList>
            <person name="Ng K.K.S."/>
            <person name="Kobayashi M.J."/>
            <person name="Fawcett J.A."/>
            <person name="Hatakeyama M."/>
            <person name="Paape T."/>
            <person name="Ng C.H."/>
            <person name="Ang C.C."/>
            <person name="Tnah L.H."/>
            <person name="Lee C.T."/>
            <person name="Nishiyama T."/>
            <person name="Sese J."/>
            <person name="O'Brien M.J."/>
            <person name="Copetti D."/>
            <person name="Mohd Noor M.I."/>
            <person name="Ong R.C."/>
            <person name="Putra M."/>
            <person name="Sireger I.Z."/>
            <person name="Indrioko S."/>
            <person name="Kosugi Y."/>
            <person name="Izuno A."/>
            <person name="Isagi Y."/>
            <person name="Lee S.L."/>
            <person name="Shimizu K.K."/>
        </authorList>
    </citation>
    <scope>NUCLEOTIDE SEQUENCE [LARGE SCALE GENOMIC DNA]</scope>
    <source>
        <strain evidence="1">214</strain>
    </source>
</reference>
<dbReference type="Proteomes" id="UP001054252">
    <property type="component" value="Unassembled WGS sequence"/>
</dbReference>
<gene>
    <name evidence="1" type="ORF">SLEP1_g30212</name>
</gene>